<dbReference type="EMBL" id="CAJVPY010023681">
    <property type="protein sequence ID" value="CAG8785425.1"/>
    <property type="molecule type" value="Genomic_DNA"/>
</dbReference>
<evidence type="ECO:0000313" key="2">
    <source>
        <dbReference type="Proteomes" id="UP000789405"/>
    </source>
</evidence>
<comment type="caution">
    <text evidence="1">The sequence shown here is derived from an EMBL/GenBank/DDBJ whole genome shotgun (WGS) entry which is preliminary data.</text>
</comment>
<sequence length="41" mass="4525">MTLNITIEPELRGAKPAIIITRGLNVVNFTSSQHSIHPIQN</sequence>
<evidence type="ECO:0000313" key="1">
    <source>
        <dbReference type="EMBL" id="CAG8785425.1"/>
    </source>
</evidence>
<feature type="non-terminal residue" evidence="1">
    <location>
        <position position="41"/>
    </location>
</feature>
<dbReference type="AlphaFoldDB" id="A0A9N9P544"/>
<dbReference type="Proteomes" id="UP000789405">
    <property type="component" value="Unassembled WGS sequence"/>
</dbReference>
<gene>
    <name evidence="1" type="ORF">DERYTH_LOCUS20298</name>
</gene>
<keyword evidence="2" id="KW-1185">Reference proteome</keyword>
<proteinExistence type="predicted"/>
<organism evidence="1 2">
    <name type="scientific">Dentiscutata erythropus</name>
    <dbReference type="NCBI Taxonomy" id="1348616"/>
    <lineage>
        <taxon>Eukaryota</taxon>
        <taxon>Fungi</taxon>
        <taxon>Fungi incertae sedis</taxon>
        <taxon>Mucoromycota</taxon>
        <taxon>Glomeromycotina</taxon>
        <taxon>Glomeromycetes</taxon>
        <taxon>Diversisporales</taxon>
        <taxon>Gigasporaceae</taxon>
        <taxon>Dentiscutata</taxon>
    </lineage>
</organism>
<name>A0A9N9P544_9GLOM</name>
<accession>A0A9N9P544</accession>
<protein>
    <submittedName>
        <fullName evidence="1">28336_t:CDS:1</fullName>
    </submittedName>
</protein>
<reference evidence="1" key="1">
    <citation type="submission" date="2021-06" db="EMBL/GenBank/DDBJ databases">
        <authorList>
            <person name="Kallberg Y."/>
            <person name="Tangrot J."/>
            <person name="Rosling A."/>
        </authorList>
    </citation>
    <scope>NUCLEOTIDE SEQUENCE</scope>
    <source>
        <strain evidence="1">MA453B</strain>
    </source>
</reference>